<reference evidence="2" key="1">
    <citation type="journal article" date="2023" name="Mol. Phylogenet. Evol.">
        <title>Genome-scale phylogeny and comparative genomics of the fungal order Sordariales.</title>
        <authorList>
            <person name="Hensen N."/>
            <person name="Bonometti L."/>
            <person name="Westerberg I."/>
            <person name="Brannstrom I.O."/>
            <person name="Guillou S."/>
            <person name="Cros-Aarteil S."/>
            <person name="Calhoun S."/>
            <person name="Haridas S."/>
            <person name="Kuo A."/>
            <person name="Mondo S."/>
            <person name="Pangilinan J."/>
            <person name="Riley R."/>
            <person name="LaButti K."/>
            <person name="Andreopoulos B."/>
            <person name="Lipzen A."/>
            <person name="Chen C."/>
            <person name="Yan M."/>
            <person name="Daum C."/>
            <person name="Ng V."/>
            <person name="Clum A."/>
            <person name="Steindorff A."/>
            <person name="Ohm R.A."/>
            <person name="Martin F."/>
            <person name="Silar P."/>
            <person name="Natvig D.O."/>
            <person name="Lalanne C."/>
            <person name="Gautier V."/>
            <person name="Ament-Velasquez S.L."/>
            <person name="Kruys A."/>
            <person name="Hutchinson M.I."/>
            <person name="Powell A.J."/>
            <person name="Barry K."/>
            <person name="Miller A.N."/>
            <person name="Grigoriev I.V."/>
            <person name="Debuchy R."/>
            <person name="Gladieux P."/>
            <person name="Hiltunen Thoren M."/>
            <person name="Johannesson H."/>
        </authorList>
    </citation>
    <scope>NUCLEOTIDE SEQUENCE</scope>
    <source>
        <strain evidence="2">SMH4131-1</strain>
    </source>
</reference>
<proteinExistence type="predicted"/>
<dbReference type="AlphaFoldDB" id="A0AAE0M6R9"/>
<comment type="caution">
    <text evidence="2">The sequence shown here is derived from an EMBL/GenBank/DDBJ whole genome shotgun (WGS) entry which is preliminary data.</text>
</comment>
<evidence type="ECO:0000313" key="2">
    <source>
        <dbReference type="EMBL" id="KAK3319984.1"/>
    </source>
</evidence>
<feature type="region of interest" description="Disordered" evidence="1">
    <location>
        <begin position="112"/>
        <end position="153"/>
    </location>
</feature>
<dbReference type="Proteomes" id="UP001286456">
    <property type="component" value="Unassembled WGS sequence"/>
</dbReference>
<evidence type="ECO:0000256" key="1">
    <source>
        <dbReference type="SAM" id="MobiDB-lite"/>
    </source>
</evidence>
<keyword evidence="3" id="KW-1185">Reference proteome</keyword>
<protein>
    <submittedName>
        <fullName evidence="2">Uncharacterized protein</fullName>
    </submittedName>
</protein>
<evidence type="ECO:0000313" key="3">
    <source>
        <dbReference type="Proteomes" id="UP001286456"/>
    </source>
</evidence>
<dbReference type="EMBL" id="JAUEPO010000006">
    <property type="protein sequence ID" value="KAK3319984.1"/>
    <property type="molecule type" value="Genomic_DNA"/>
</dbReference>
<name>A0AAE0M6R9_9PEZI</name>
<feature type="region of interest" description="Disordered" evidence="1">
    <location>
        <begin position="166"/>
        <end position="194"/>
    </location>
</feature>
<organism evidence="2 3">
    <name type="scientific">Cercophora scortea</name>
    <dbReference type="NCBI Taxonomy" id="314031"/>
    <lineage>
        <taxon>Eukaryota</taxon>
        <taxon>Fungi</taxon>
        <taxon>Dikarya</taxon>
        <taxon>Ascomycota</taxon>
        <taxon>Pezizomycotina</taxon>
        <taxon>Sordariomycetes</taxon>
        <taxon>Sordariomycetidae</taxon>
        <taxon>Sordariales</taxon>
        <taxon>Lasiosphaeriaceae</taxon>
        <taxon>Cercophora</taxon>
    </lineage>
</organism>
<gene>
    <name evidence="2" type="ORF">B0T19DRAFT_445760</name>
</gene>
<accession>A0AAE0M6R9</accession>
<feature type="region of interest" description="Disordered" evidence="1">
    <location>
        <begin position="275"/>
        <end position="294"/>
    </location>
</feature>
<feature type="region of interest" description="Disordered" evidence="1">
    <location>
        <begin position="78"/>
        <end position="99"/>
    </location>
</feature>
<sequence>MEGDSRFNHQCQCQKDFIENDLGYCHCPATAASYAAQQRQVPAWDTVESLEQARQMEGHCRVTVSECGEAKKSLLRQRMEDEEDSEASNLVREEHSALARGATMTGLSAEEDCDELEADTPPQSSSNDSALGVQRDSSLGAGTEPYHNARLEADEQYRIGRYYRERSTPAHRQQQQQPTQHHDIPIPTHQLPPNPARLWQLPSVYNPFLQPPPNYPNMHPIQTMSGGGFGSGRAHGILPYTDATNMMLESVVLPPITMAGPSFEDMSIRHLVGDVGNENAPDVRPDRAVGNLGA</sequence>
<reference evidence="2" key="2">
    <citation type="submission" date="2023-06" db="EMBL/GenBank/DDBJ databases">
        <authorList>
            <consortium name="Lawrence Berkeley National Laboratory"/>
            <person name="Haridas S."/>
            <person name="Hensen N."/>
            <person name="Bonometti L."/>
            <person name="Westerberg I."/>
            <person name="Brannstrom I.O."/>
            <person name="Guillou S."/>
            <person name="Cros-Aarteil S."/>
            <person name="Calhoun S."/>
            <person name="Kuo A."/>
            <person name="Mondo S."/>
            <person name="Pangilinan J."/>
            <person name="Riley R."/>
            <person name="Labutti K."/>
            <person name="Andreopoulos B."/>
            <person name="Lipzen A."/>
            <person name="Chen C."/>
            <person name="Yanf M."/>
            <person name="Daum C."/>
            <person name="Ng V."/>
            <person name="Clum A."/>
            <person name="Steindorff A."/>
            <person name="Ohm R."/>
            <person name="Martin F."/>
            <person name="Silar P."/>
            <person name="Natvig D."/>
            <person name="Lalanne C."/>
            <person name="Gautier V."/>
            <person name="Ament-Velasquez S.L."/>
            <person name="Kruys A."/>
            <person name="Hutchinson M.I."/>
            <person name="Powell A.J."/>
            <person name="Barry K."/>
            <person name="Miller A.N."/>
            <person name="Grigoriev I.V."/>
            <person name="Debuchy R."/>
            <person name="Gladieux P."/>
            <person name="Thoren M.H."/>
            <person name="Johannesson H."/>
        </authorList>
    </citation>
    <scope>NUCLEOTIDE SEQUENCE</scope>
    <source>
        <strain evidence="2">SMH4131-1</strain>
    </source>
</reference>